<feature type="region of interest" description="Disordered" evidence="1">
    <location>
        <begin position="59"/>
        <end position="93"/>
    </location>
</feature>
<keyword evidence="4" id="KW-1185">Reference proteome</keyword>
<reference evidence="3" key="2">
    <citation type="submission" date="2020-05" db="UniProtKB">
        <authorList>
            <consortium name="EnsemblMetazoa"/>
        </authorList>
    </citation>
    <scope>IDENTIFICATION</scope>
</reference>
<protein>
    <submittedName>
        <fullName evidence="2 3">Uncharacterized protein</fullName>
    </submittedName>
</protein>
<dbReference type="EMBL" id="ATLV01014672">
    <property type="status" value="NOT_ANNOTATED_CDS"/>
    <property type="molecule type" value="Genomic_DNA"/>
</dbReference>
<sequence>MRPLTLINPIHLISRPAEPGQHVVRARFTTIVYLSCNFPTPNTASAAATTVWSKQRHIGLTETSDEETPESPRHRNMAPLEQAGRSVLPGAAP</sequence>
<gene>
    <name evidence="2" type="ORF">ZHAS_00006782</name>
</gene>
<reference evidence="2 4" key="1">
    <citation type="journal article" date="2014" name="BMC Genomics">
        <title>Genome sequence of Anopheles sinensis provides insight into genetics basis of mosquito competence for malaria parasites.</title>
        <authorList>
            <person name="Zhou D."/>
            <person name="Zhang D."/>
            <person name="Ding G."/>
            <person name="Shi L."/>
            <person name="Hou Q."/>
            <person name="Ye Y."/>
            <person name="Xu Y."/>
            <person name="Zhou H."/>
            <person name="Xiong C."/>
            <person name="Li S."/>
            <person name="Yu J."/>
            <person name="Hong S."/>
            <person name="Yu X."/>
            <person name="Zou P."/>
            <person name="Chen C."/>
            <person name="Chang X."/>
            <person name="Wang W."/>
            <person name="Lv Y."/>
            <person name="Sun Y."/>
            <person name="Ma L."/>
            <person name="Shen B."/>
            <person name="Zhu C."/>
        </authorList>
    </citation>
    <scope>NUCLEOTIDE SEQUENCE [LARGE SCALE GENOMIC DNA]</scope>
</reference>
<dbReference type="EnsemblMetazoa" id="ASIC006782-RA">
    <property type="protein sequence ID" value="ASIC006782-PA"/>
    <property type="gene ID" value="ASIC006782"/>
</dbReference>
<dbReference type="Proteomes" id="UP000030765">
    <property type="component" value="Unassembled WGS sequence"/>
</dbReference>
<dbReference type="AlphaFoldDB" id="A0A084VN15"/>
<proteinExistence type="predicted"/>
<evidence type="ECO:0000313" key="4">
    <source>
        <dbReference type="Proteomes" id="UP000030765"/>
    </source>
</evidence>
<evidence type="ECO:0000256" key="1">
    <source>
        <dbReference type="SAM" id="MobiDB-lite"/>
    </source>
</evidence>
<evidence type="ECO:0000313" key="2">
    <source>
        <dbReference type="EMBL" id="KFB39359.1"/>
    </source>
</evidence>
<evidence type="ECO:0000313" key="3">
    <source>
        <dbReference type="EnsemblMetazoa" id="ASIC006782-PA"/>
    </source>
</evidence>
<name>A0A084VN15_ANOSI</name>
<accession>A0A084VN15</accession>
<dbReference type="EMBL" id="KE524978">
    <property type="protein sequence ID" value="KFB39359.1"/>
    <property type="molecule type" value="Genomic_DNA"/>
</dbReference>
<dbReference type="VEuPathDB" id="VectorBase:ASIC006782"/>
<organism evidence="2">
    <name type="scientific">Anopheles sinensis</name>
    <name type="common">Mosquito</name>
    <dbReference type="NCBI Taxonomy" id="74873"/>
    <lineage>
        <taxon>Eukaryota</taxon>
        <taxon>Metazoa</taxon>
        <taxon>Ecdysozoa</taxon>
        <taxon>Arthropoda</taxon>
        <taxon>Hexapoda</taxon>
        <taxon>Insecta</taxon>
        <taxon>Pterygota</taxon>
        <taxon>Neoptera</taxon>
        <taxon>Endopterygota</taxon>
        <taxon>Diptera</taxon>
        <taxon>Nematocera</taxon>
        <taxon>Culicoidea</taxon>
        <taxon>Culicidae</taxon>
        <taxon>Anophelinae</taxon>
        <taxon>Anopheles</taxon>
    </lineage>
</organism>